<dbReference type="AlphaFoldDB" id="A0A327XYT8"/>
<keyword evidence="1" id="KW-0378">Hydrolase</keyword>
<dbReference type="GO" id="GO:0016787">
    <property type="term" value="F:hydrolase activity"/>
    <property type="evidence" value="ECO:0007669"/>
    <property type="project" value="UniProtKB-KW"/>
</dbReference>
<dbReference type="RefSeq" id="WP_009502883.1">
    <property type="nucleotide sequence ID" value="NZ_LIGL01000038.1"/>
</dbReference>
<keyword evidence="2" id="KW-1185">Reference proteome</keyword>
<gene>
    <name evidence="1" type="ORF">ATI53_103712</name>
</gene>
<dbReference type="SUPFAM" id="SSF51445">
    <property type="entry name" value="(Trans)glycosidases"/>
    <property type="match status" value="1"/>
</dbReference>
<evidence type="ECO:0000313" key="2">
    <source>
        <dbReference type="Proteomes" id="UP000249165"/>
    </source>
</evidence>
<dbReference type="EMBL" id="QLMG01000037">
    <property type="protein sequence ID" value="RAK13267.1"/>
    <property type="molecule type" value="Genomic_DNA"/>
</dbReference>
<dbReference type="InterPro" id="IPR017853">
    <property type="entry name" value="GH"/>
</dbReference>
<protein>
    <submittedName>
        <fullName evidence="1">Putative glycoside hydrolase-like family 5 (GHL5) protein</fullName>
    </submittedName>
</protein>
<dbReference type="Pfam" id="PF14872">
    <property type="entry name" value="GHL5"/>
    <property type="match status" value="1"/>
</dbReference>
<dbReference type="Proteomes" id="UP000249165">
    <property type="component" value="Unassembled WGS sequence"/>
</dbReference>
<name>A0A327XYT8_9RHOB</name>
<proteinExistence type="predicted"/>
<evidence type="ECO:0000313" key="1">
    <source>
        <dbReference type="EMBL" id="RAK13267.1"/>
    </source>
</evidence>
<dbReference type="Gene3D" id="3.20.20.80">
    <property type="entry name" value="Glycosidases"/>
    <property type="match status" value="1"/>
</dbReference>
<reference evidence="1 2" key="1">
    <citation type="submission" date="2018-06" db="EMBL/GenBank/DDBJ databases">
        <title>Genomic Encyclopedia of Archaeal and Bacterial Type Strains, Phase II (KMG-II): from individual species to whole genera.</title>
        <authorList>
            <person name="Goeker M."/>
        </authorList>
    </citation>
    <scope>NUCLEOTIDE SEQUENCE [LARGE SCALE GENOMIC DNA]</scope>
    <source>
        <strain evidence="1 2">DSM 22011</strain>
    </source>
</reference>
<accession>A0A327XYT8</accession>
<organism evidence="1 2">
    <name type="scientific">Salipiger aestuarii</name>
    <dbReference type="NCBI Taxonomy" id="568098"/>
    <lineage>
        <taxon>Bacteria</taxon>
        <taxon>Pseudomonadati</taxon>
        <taxon>Pseudomonadota</taxon>
        <taxon>Alphaproteobacteria</taxon>
        <taxon>Rhodobacterales</taxon>
        <taxon>Roseobacteraceae</taxon>
        <taxon>Salipiger</taxon>
    </lineage>
</organism>
<comment type="caution">
    <text evidence="1">The sequence shown here is derived from an EMBL/GenBank/DDBJ whole genome shotgun (WGS) entry which is preliminary data.</text>
</comment>
<dbReference type="InterPro" id="IPR029457">
    <property type="entry name" value="GHL5"/>
</dbReference>
<dbReference type="OrthoDB" id="434878at2"/>
<sequence length="801" mass="89768">MTDISSISSDCTKAHARAAWCHDVLNSAPDRFDAGRQIARRLGALVEGGRVEFGFWTPELLDWRIADGDVFLEILRPRDGIDLTATAADVCFDRTLLPVARAEAFTFAAASGLRLGDRETVGDFYALVWRDHDGALHRILDPLAASLPYGAFAPAEIYDLPAMQARRQDTGYFEQVRGDAPHKFAPPTSILQVHVPTATPGGTLAALTRQFERLGVRVAAGLPLEPDDELFAGYDAVQLLPVEPTTVYEAGPDFWTHTGEDEGQVTAHLLRPDTTNWGYDIVISGMATVNPVLLETARPDELVDLAAVLHNFPRHPKMLVLDVVFGHADNQGLHALNSHFFAGPNMYGQNLDYRNPFVRAILLELQRRKVDFGADGVRIDGAQDFKWWDASVQDMRHDDAYLQEMSDLVQNVGGVDYRPWFVFEDGRPWPQEDWELSSDYRAVIKNQQGTDPDVFQWGPLTFAHNTPFIYTFWLSKYWRIKEILEHGANWISGTANHDTLRRGTQVSPKLNINTRLGDTKMEILDKAYDNPAVSILTYAALPGVPMDFLNATARASWGFIRNQDDKYGVKVVSEEAISLKWQVDEYAYSIPGAFRFLKELGFETREDLARFLEFLPALVEVTDYDLHTIATLLNAVEPKLAGPHPVTVGALKQIARAWMDDMHEYCNVSHSTSKLDPVQTNAMRRLRMFRLHNPWLRHNLRADDHFRYVEPIDGRTVLVSLRNAPDGGEVFTICHMEGGETGEIDPLDLLPDGVSRNDWYLAIRSPGIGTDYLGGPITLRDSMGLVFTRGLDVTHLAGEPH</sequence>